<organism evidence="1 2">
    <name type="scientific">Saprolegnia diclina (strain VS20)</name>
    <dbReference type="NCBI Taxonomy" id="1156394"/>
    <lineage>
        <taxon>Eukaryota</taxon>
        <taxon>Sar</taxon>
        <taxon>Stramenopiles</taxon>
        <taxon>Oomycota</taxon>
        <taxon>Saprolegniomycetes</taxon>
        <taxon>Saprolegniales</taxon>
        <taxon>Saprolegniaceae</taxon>
        <taxon>Saprolegnia</taxon>
    </lineage>
</organism>
<dbReference type="GeneID" id="19949033"/>
<evidence type="ECO:0000313" key="2">
    <source>
        <dbReference type="Proteomes" id="UP000030762"/>
    </source>
</evidence>
<gene>
    <name evidence="1" type="ORF">SDRG_08306</name>
</gene>
<dbReference type="Proteomes" id="UP000030762">
    <property type="component" value="Unassembled WGS sequence"/>
</dbReference>
<proteinExistence type="predicted"/>
<protein>
    <submittedName>
        <fullName evidence="1">Uncharacterized protein</fullName>
    </submittedName>
</protein>
<accession>T0RUR7</accession>
<dbReference type="InParanoid" id="T0RUR7"/>
<reference evidence="1 2" key="1">
    <citation type="submission" date="2012-04" db="EMBL/GenBank/DDBJ databases">
        <title>The Genome Sequence of Saprolegnia declina VS20.</title>
        <authorList>
            <consortium name="The Broad Institute Genome Sequencing Platform"/>
            <person name="Russ C."/>
            <person name="Nusbaum C."/>
            <person name="Tyler B."/>
            <person name="van West P."/>
            <person name="Dieguez-Uribeondo J."/>
            <person name="de Bruijn I."/>
            <person name="Tripathy S."/>
            <person name="Jiang R."/>
            <person name="Young S.K."/>
            <person name="Zeng Q."/>
            <person name="Gargeya S."/>
            <person name="Fitzgerald M."/>
            <person name="Haas B."/>
            <person name="Abouelleil A."/>
            <person name="Alvarado L."/>
            <person name="Arachchi H.M."/>
            <person name="Berlin A."/>
            <person name="Chapman S.B."/>
            <person name="Goldberg J."/>
            <person name="Griggs A."/>
            <person name="Gujja S."/>
            <person name="Hansen M."/>
            <person name="Howarth C."/>
            <person name="Imamovic A."/>
            <person name="Larimer J."/>
            <person name="McCowen C."/>
            <person name="Montmayeur A."/>
            <person name="Murphy C."/>
            <person name="Neiman D."/>
            <person name="Pearson M."/>
            <person name="Priest M."/>
            <person name="Roberts A."/>
            <person name="Saif S."/>
            <person name="Shea T."/>
            <person name="Sisk P."/>
            <person name="Sykes S."/>
            <person name="Wortman J."/>
            <person name="Nusbaum C."/>
            <person name="Birren B."/>
        </authorList>
    </citation>
    <scope>NUCLEOTIDE SEQUENCE [LARGE SCALE GENOMIC DNA]</scope>
    <source>
        <strain evidence="1 2">VS20</strain>
    </source>
</reference>
<dbReference type="EMBL" id="JH767156">
    <property type="protein sequence ID" value="EQC34097.1"/>
    <property type="molecule type" value="Genomic_DNA"/>
</dbReference>
<sequence>MTPTTRPRSTHSYLQAWERQMHGIALERALLEAPIASASARLWSAQVRAEAAQLMLDTEVALAHQEHYAALRKAKRIARRRSQYD</sequence>
<dbReference type="AlphaFoldDB" id="T0RUR7"/>
<dbReference type="VEuPathDB" id="FungiDB:SDRG_08306"/>
<name>T0RUR7_SAPDV</name>
<keyword evidence="2" id="KW-1185">Reference proteome</keyword>
<dbReference type="RefSeq" id="XP_008612409.1">
    <property type="nucleotide sequence ID" value="XM_008614187.1"/>
</dbReference>
<evidence type="ECO:0000313" key="1">
    <source>
        <dbReference type="EMBL" id="EQC34097.1"/>
    </source>
</evidence>